<evidence type="ECO:0000313" key="1">
    <source>
        <dbReference type="EMBL" id="KAF3507304.1"/>
    </source>
</evidence>
<sequence length="130" mass="14266">MKFCAGQTSVIDVAASVAQKRSELARNSVIDAIASMVRNRSTVVFYYSSSDRFTTTDPSLGRENRIKRLGLHNSIDWTSSLSTEPWKATPHPIYLSPSHSCPSVPFSQILLPFFQQPVNASSPSSSIGVF</sequence>
<proteinExistence type="predicted"/>
<name>A0A8S9NR13_BRACR</name>
<dbReference type="AlphaFoldDB" id="A0A8S9NR13"/>
<gene>
    <name evidence="1" type="ORF">F2Q69_00008440</name>
</gene>
<protein>
    <submittedName>
        <fullName evidence="1">Uncharacterized protein</fullName>
    </submittedName>
</protein>
<organism evidence="1 2">
    <name type="scientific">Brassica cretica</name>
    <name type="common">Mustard</name>
    <dbReference type="NCBI Taxonomy" id="69181"/>
    <lineage>
        <taxon>Eukaryota</taxon>
        <taxon>Viridiplantae</taxon>
        <taxon>Streptophyta</taxon>
        <taxon>Embryophyta</taxon>
        <taxon>Tracheophyta</taxon>
        <taxon>Spermatophyta</taxon>
        <taxon>Magnoliopsida</taxon>
        <taxon>eudicotyledons</taxon>
        <taxon>Gunneridae</taxon>
        <taxon>Pentapetalae</taxon>
        <taxon>rosids</taxon>
        <taxon>malvids</taxon>
        <taxon>Brassicales</taxon>
        <taxon>Brassicaceae</taxon>
        <taxon>Brassiceae</taxon>
        <taxon>Brassica</taxon>
    </lineage>
</organism>
<comment type="caution">
    <text evidence="1">The sequence shown here is derived from an EMBL/GenBank/DDBJ whole genome shotgun (WGS) entry which is preliminary data.</text>
</comment>
<dbReference type="Proteomes" id="UP000712600">
    <property type="component" value="Unassembled WGS sequence"/>
</dbReference>
<dbReference type="EMBL" id="QGKX02001521">
    <property type="protein sequence ID" value="KAF3507304.1"/>
    <property type="molecule type" value="Genomic_DNA"/>
</dbReference>
<reference evidence="1" key="1">
    <citation type="submission" date="2019-12" db="EMBL/GenBank/DDBJ databases">
        <title>Genome sequencing and annotation of Brassica cretica.</title>
        <authorList>
            <person name="Studholme D.J."/>
            <person name="Sarris P."/>
        </authorList>
    </citation>
    <scope>NUCLEOTIDE SEQUENCE</scope>
    <source>
        <strain evidence="1">PFS-109/04</strain>
        <tissue evidence="1">Leaf</tissue>
    </source>
</reference>
<accession>A0A8S9NR13</accession>
<evidence type="ECO:0000313" key="2">
    <source>
        <dbReference type="Proteomes" id="UP000712600"/>
    </source>
</evidence>